<reference evidence="5" key="1">
    <citation type="journal article" date="2021" name="PeerJ">
        <title>Extensive microbial diversity within the chicken gut microbiome revealed by metagenomics and culture.</title>
        <authorList>
            <person name="Gilroy R."/>
            <person name="Ravi A."/>
            <person name="Getino M."/>
            <person name="Pursley I."/>
            <person name="Horton D.L."/>
            <person name="Alikhan N.F."/>
            <person name="Baker D."/>
            <person name="Gharbi K."/>
            <person name="Hall N."/>
            <person name="Watson M."/>
            <person name="Adriaenssens E.M."/>
            <person name="Foster-Nyarko E."/>
            <person name="Jarju S."/>
            <person name="Secka A."/>
            <person name="Antonio M."/>
            <person name="Oren A."/>
            <person name="Chaudhuri R.R."/>
            <person name="La Ragione R."/>
            <person name="Hildebrand F."/>
            <person name="Pallen M.J."/>
        </authorList>
    </citation>
    <scope>NUCLEOTIDE SEQUENCE</scope>
    <source>
        <strain evidence="5">4100</strain>
    </source>
</reference>
<name>A0A4Q0U8R7_9BACT</name>
<reference evidence="5" key="2">
    <citation type="submission" date="2021-09" db="EMBL/GenBank/DDBJ databases">
        <authorList>
            <person name="Gilroy R."/>
        </authorList>
    </citation>
    <scope>NUCLEOTIDE SEQUENCE</scope>
    <source>
        <strain evidence="5">4100</strain>
    </source>
</reference>
<evidence type="ECO:0000256" key="2">
    <source>
        <dbReference type="SAM" id="SignalP"/>
    </source>
</evidence>
<dbReference type="Pfam" id="PF18942">
    <property type="entry name" value="DUF5689"/>
    <property type="match status" value="1"/>
</dbReference>
<dbReference type="EMBL" id="DYXT01000015">
    <property type="protein sequence ID" value="HJE38496.1"/>
    <property type="molecule type" value="Genomic_DNA"/>
</dbReference>
<protein>
    <submittedName>
        <fullName evidence="5">DUF6359 domain-containing protein</fullName>
    </submittedName>
</protein>
<comment type="caution">
    <text evidence="5">The sequence shown here is derived from an EMBL/GenBank/DDBJ whole genome shotgun (WGS) entry which is preliminary data.</text>
</comment>
<feature type="domain" description="Endonuclease YhcR N-terminal" evidence="4">
    <location>
        <begin position="461"/>
        <end position="562"/>
    </location>
</feature>
<accession>A0A4Q0U8R7</accession>
<organism evidence="5 6">
    <name type="scientific">Candidatus Amulumruptor caecigallinarius</name>
    <dbReference type="NCBI Taxonomy" id="2109911"/>
    <lineage>
        <taxon>Bacteria</taxon>
        <taxon>Pseudomonadati</taxon>
        <taxon>Bacteroidota</taxon>
        <taxon>Bacteroidia</taxon>
        <taxon>Bacteroidales</taxon>
        <taxon>Muribaculaceae</taxon>
        <taxon>Candidatus Amulumruptor</taxon>
    </lineage>
</organism>
<dbReference type="PROSITE" id="PS51257">
    <property type="entry name" value="PROKAR_LIPOPROTEIN"/>
    <property type="match status" value="1"/>
</dbReference>
<feature type="domain" description="Endonuclease YhcR N-terminal" evidence="4">
    <location>
        <begin position="752"/>
        <end position="848"/>
    </location>
</feature>
<dbReference type="AlphaFoldDB" id="A0A4Q0U8R7"/>
<evidence type="ECO:0000313" key="5">
    <source>
        <dbReference type="EMBL" id="HJE38496.1"/>
    </source>
</evidence>
<evidence type="ECO:0000259" key="3">
    <source>
        <dbReference type="Pfam" id="PF18942"/>
    </source>
</evidence>
<dbReference type="InterPro" id="IPR045939">
    <property type="entry name" value="YhcR_N"/>
</dbReference>
<dbReference type="InterPro" id="IPR043744">
    <property type="entry name" value="DUF5689"/>
</dbReference>
<feature type="compositionally biased region" description="Low complexity" evidence="1">
    <location>
        <begin position="570"/>
        <end position="581"/>
    </location>
</feature>
<feature type="domain" description="Endonuclease YhcR N-terminal" evidence="4">
    <location>
        <begin position="604"/>
        <end position="705"/>
    </location>
</feature>
<sequence length="850" mass="91523">MRNIKSYLTPVLGVALPLLMASLTACNDFTTDAPAFKVPTATIQPNTTIKEVKTKYWDDATNYIDQIKLADNGEHVIVSGRVISNDRGGNIYKSLYIQDATGALVLSINKNSLYNDYRVGQEIVIDLTDMYIGKYNGLQQMGFPEWYAQGNAWEATFMPYEFFAEHVQLNGLPEPDKIDVVTVSDFTTLDKTAAGQIEWQGRIVRLQNVHFKDADQDLNFTDGYKINTNRTLCDAAGNEITVRTSGYANFRNVALPKGNFDLVGLLGFYGDDWQVMLNDTDGLEGVTYEKGTLMNPYTVEEALNIENAAGYGDNVSGWTEGYIVGCLAPEVSTVTTNDDIAWDGTDYLGTTLVIAPTADTKDIANCLIFDLPQGSELQAKANLMENAGNLGKKMKIKGTLMHQYGIGGIGNIIGDADSFWIEGMDEPGGGDEPVQSGDGTEANPYSCAQVIEINPSSSDTPAETGKWVKGYIVGVYNYDNAGNQFEFTGTVTVNTNILIADQPSETSEAKIVAIQLPAGDVRNTLNLVSNPGNYQKEVSIYGDVQKYCGKPGMKNVTNYKIDGQGGGGSDTPSGDITGSGTEADPFTADDVIIMNPQSKDTPADGQSDVWVKGYIVGYYDFDDTSNQWHFDNTTSTVTTNILIAASASETSADKIVAVKLPAGDIRNSLNLSANPGNYKKEVLLHGDILKYCGKPGVANLTGYKLDGQGGGDEPDEPDTPVGDLTGAGTETDPYTVADIRILNPQSTSEVADGQSGVWVEGYIVGYYNNFAYSFTAEGAPYANVLLAPTADCTDETKVIDIQLVSKSETRAALNLGDNPGMLGAHVMVCGDVLKYNSMPGIKNTSAHKIL</sequence>
<feature type="signal peptide" evidence="2">
    <location>
        <begin position="1"/>
        <end position="27"/>
    </location>
</feature>
<dbReference type="Proteomes" id="UP000711407">
    <property type="component" value="Unassembled WGS sequence"/>
</dbReference>
<gene>
    <name evidence="5" type="ORF">K8V47_01845</name>
</gene>
<keyword evidence="2" id="KW-0732">Signal</keyword>
<feature type="region of interest" description="Disordered" evidence="1">
    <location>
        <begin position="559"/>
        <end position="582"/>
    </location>
</feature>
<feature type="domain" description="Endonuclease YhcR N-terminal" evidence="4">
    <location>
        <begin position="304"/>
        <end position="411"/>
    </location>
</feature>
<feature type="domain" description="DUF5689" evidence="3">
    <location>
        <begin position="45"/>
        <end position="281"/>
    </location>
</feature>
<evidence type="ECO:0000313" key="6">
    <source>
        <dbReference type="Proteomes" id="UP000711407"/>
    </source>
</evidence>
<feature type="region of interest" description="Disordered" evidence="1">
    <location>
        <begin position="705"/>
        <end position="729"/>
    </location>
</feature>
<dbReference type="Pfam" id="PF19886">
    <property type="entry name" value="DUF6359"/>
    <property type="match status" value="4"/>
</dbReference>
<feature type="chain" id="PRO_5044302626" evidence="2">
    <location>
        <begin position="28"/>
        <end position="850"/>
    </location>
</feature>
<evidence type="ECO:0000259" key="4">
    <source>
        <dbReference type="Pfam" id="PF19886"/>
    </source>
</evidence>
<proteinExistence type="predicted"/>
<evidence type="ECO:0000256" key="1">
    <source>
        <dbReference type="SAM" id="MobiDB-lite"/>
    </source>
</evidence>